<evidence type="ECO:0000313" key="2">
    <source>
        <dbReference type="EMBL" id="WOO83380.1"/>
    </source>
</evidence>
<evidence type="ECO:0000313" key="3">
    <source>
        <dbReference type="Proteomes" id="UP000827549"/>
    </source>
</evidence>
<accession>A0AAF0YB35</accession>
<keyword evidence="3" id="KW-1185">Reference proteome</keyword>
<dbReference type="Proteomes" id="UP000827549">
    <property type="component" value="Chromosome 5"/>
</dbReference>
<name>A0AAF0YB35_9TREE</name>
<dbReference type="RefSeq" id="XP_062629406.1">
    <property type="nucleotide sequence ID" value="XM_062773422.1"/>
</dbReference>
<protein>
    <submittedName>
        <fullName evidence="2">Uncharacterized protein</fullName>
    </submittedName>
</protein>
<organism evidence="2 3">
    <name type="scientific">Vanrija pseudolonga</name>
    <dbReference type="NCBI Taxonomy" id="143232"/>
    <lineage>
        <taxon>Eukaryota</taxon>
        <taxon>Fungi</taxon>
        <taxon>Dikarya</taxon>
        <taxon>Basidiomycota</taxon>
        <taxon>Agaricomycotina</taxon>
        <taxon>Tremellomycetes</taxon>
        <taxon>Trichosporonales</taxon>
        <taxon>Trichosporonaceae</taxon>
        <taxon>Vanrija</taxon>
    </lineage>
</organism>
<sequence>MSPSRPRDTDDADFAPVPLNYDELNRPKTASQRREVVRVLWERHVLADLDEESRRLPPPKRARTGVSTILPVRSALLPLPSKPQQSSVRRPPPIPGPPRPRIPSKSQLLAARVRTVGSRPIAHPTADVNLVVLPFPPDVTAGQLHGYLDTKIGRVVHCRLSDGVACVTLAARGKGAIEACRILNDLAVDGCRLNAFPVHAVRFNRPEARRQS</sequence>
<proteinExistence type="predicted"/>
<feature type="compositionally biased region" description="Pro residues" evidence="1">
    <location>
        <begin position="90"/>
        <end position="101"/>
    </location>
</feature>
<feature type="region of interest" description="Disordered" evidence="1">
    <location>
        <begin position="76"/>
        <end position="103"/>
    </location>
</feature>
<dbReference type="GeneID" id="87810080"/>
<gene>
    <name evidence="2" type="ORF">LOC62_05G006905</name>
</gene>
<dbReference type="EMBL" id="CP086718">
    <property type="protein sequence ID" value="WOO83380.1"/>
    <property type="molecule type" value="Genomic_DNA"/>
</dbReference>
<feature type="region of interest" description="Disordered" evidence="1">
    <location>
        <begin position="1"/>
        <end position="33"/>
    </location>
</feature>
<evidence type="ECO:0000256" key="1">
    <source>
        <dbReference type="SAM" id="MobiDB-lite"/>
    </source>
</evidence>
<reference evidence="2" key="1">
    <citation type="submission" date="2023-10" db="EMBL/GenBank/DDBJ databases">
        <authorList>
            <person name="Noh H."/>
        </authorList>
    </citation>
    <scope>NUCLEOTIDE SEQUENCE</scope>
    <source>
        <strain evidence="2">DUCC4014</strain>
    </source>
</reference>
<dbReference type="AlphaFoldDB" id="A0AAF0YB35"/>